<dbReference type="EMBL" id="JANRMS010000097">
    <property type="protein sequence ID" value="KAJ3546895.1"/>
    <property type="molecule type" value="Genomic_DNA"/>
</dbReference>
<reference evidence="1" key="1">
    <citation type="submission" date="2022-08" db="EMBL/GenBank/DDBJ databases">
        <title>Genome Sequence of Fusarium decemcellulare.</title>
        <authorList>
            <person name="Buettner E."/>
        </authorList>
    </citation>
    <scope>NUCLEOTIDE SEQUENCE</scope>
    <source>
        <strain evidence="1">Babe19</strain>
    </source>
</reference>
<evidence type="ECO:0000313" key="1">
    <source>
        <dbReference type="EMBL" id="KAJ3546895.1"/>
    </source>
</evidence>
<sequence length="413" mass="46689">MVDFFFRPEAVFVDSSLLYLHLILPTLLSSAILDYPKECKVPKTPAPAPSKDGMQQGSIPGLLRPKYEPSKPSNPVEPELKADSVTASGSSNESKRPREESLSQDLPVRPEKKQCAEDVTEPEPKLADVKVEDLIEPKPEPADIKAEDSNDNDELDSLDPIALAEFVDDEDLDRLLGGTYEVDATDLITPDDDNDELEPVVDENGLIRTALNYVKGKYPAITLPLVATWMNSHNEPDFEKRKSQWSWAYNTVSNCAILYHIFEQSKGRESQVKTWTKWSPNKLRAALEALRTGTKTDEVTQALSRCSVDELFKPRAKPEKQQFDRRQGYIQQGQRVYPTMLQIAGRYGLTQEEFDYYFTLPAPNRRARWVILEICVEMVKNMQANCNHNAGEAGLGEKELDGMACMFWMAHFL</sequence>
<keyword evidence="2" id="KW-1185">Reference proteome</keyword>
<evidence type="ECO:0000313" key="2">
    <source>
        <dbReference type="Proteomes" id="UP001148629"/>
    </source>
</evidence>
<accession>A0ACC1SV01</accession>
<protein>
    <submittedName>
        <fullName evidence="1">Uncharacterized protein</fullName>
    </submittedName>
</protein>
<gene>
    <name evidence="1" type="ORF">NM208_g1789</name>
</gene>
<name>A0ACC1SV01_9HYPO</name>
<dbReference type="Proteomes" id="UP001148629">
    <property type="component" value="Unassembled WGS sequence"/>
</dbReference>
<proteinExistence type="predicted"/>
<comment type="caution">
    <text evidence="1">The sequence shown here is derived from an EMBL/GenBank/DDBJ whole genome shotgun (WGS) entry which is preliminary data.</text>
</comment>
<organism evidence="1 2">
    <name type="scientific">Fusarium decemcellulare</name>
    <dbReference type="NCBI Taxonomy" id="57161"/>
    <lineage>
        <taxon>Eukaryota</taxon>
        <taxon>Fungi</taxon>
        <taxon>Dikarya</taxon>
        <taxon>Ascomycota</taxon>
        <taxon>Pezizomycotina</taxon>
        <taxon>Sordariomycetes</taxon>
        <taxon>Hypocreomycetidae</taxon>
        <taxon>Hypocreales</taxon>
        <taxon>Nectriaceae</taxon>
        <taxon>Fusarium</taxon>
        <taxon>Fusarium decemcellulare species complex</taxon>
    </lineage>
</organism>